<dbReference type="SUPFAM" id="SSF160904">
    <property type="entry name" value="Jann2411-like"/>
    <property type="match status" value="1"/>
</dbReference>
<dbReference type="PANTHER" id="PTHR35525">
    <property type="entry name" value="BLL6575 PROTEIN"/>
    <property type="match status" value="1"/>
</dbReference>
<evidence type="ECO:0000259" key="1">
    <source>
        <dbReference type="Pfam" id="PF11706"/>
    </source>
</evidence>
<evidence type="ECO:0000313" key="2">
    <source>
        <dbReference type="EMBL" id="WIX77407.1"/>
    </source>
</evidence>
<dbReference type="InterPro" id="IPR021005">
    <property type="entry name" value="Znf_CGNR"/>
</dbReference>
<dbReference type="PANTHER" id="PTHR35525:SF3">
    <property type="entry name" value="BLL6575 PROTEIN"/>
    <property type="match status" value="1"/>
</dbReference>
<dbReference type="AlphaFoldDB" id="A0A9Y2IC80"/>
<feature type="domain" description="Zinc finger CGNR" evidence="1">
    <location>
        <begin position="117"/>
        <end position="159"/>
    </location>
</feature>
<dbReference type="Proteomes" id="UP001236014">
    <property type="component" value="Chromosome"/>
</dbReference>
<dbReference type="EMBL" id="CP127294">
    <property type="protein sequence ID" value="WIX77407.1"/>
    <property type="molecule type" value="Genomic_DNA"/>
</dbReference>
<keyword evidence="3" id="KW-1185">Reference proteome</keyword>
<gene>
    <name evidence="2" type="ORF">QRX50_39365</name>
</gene>
<organism evidence="2 3">
    <name type="scientific">Amycolatopsis carbonis</name>
    <dbReference type="NCBI Taxonomy" id="715471"/>
    <lineage>
        <taxon>Bacteria</taxon>
        <taxon>Bacillati</taxon>
        <taxon>Actinomycetota</taxon>
        <taxon>Actinomycetes</taxon>
        <taxon>Pseudonocardiales</taxon>
        <taxon>Pseudonocardiaceae</taxon>
        <taxon>Amycolatopsis</taxon>
    </lineage>
</organism>
<proteinExistence type="predicted"/>
<dbReference type="KEGG" id="acab:QRX50_39365"/>
<name>A0A9Y2IC80_9PSEU</name>
<dbReference type="InterPro" id="IPR010852">
    <property type="entry name" value="ABATE"/>
</dbReference>
<dbReference type="InterPro" id="IPR023286">
    <property type="entry name" value="ABATE_dom_sf"/>
</dbReference>
<protein>
    <submittedName>
        <fullName evidence="2">CGNR zinc finger domain-containing protein</fullName>
    </submittedName>
</protein>
<dbReference type="Gene3D" id="1.10.3300.10">
    <property type="entry name" value="Jann2411-like domain"/>
    <property type="match status" value="1"/>
</dbReference>
<sequence length="166" mass="18033">MATDEALVLDLLNTTALVDGAPHDDLADADDALRWLSAHGQPATEGEWRTLLDLRATLQDVVRGDAEPSSVGRFVEGVGYLATLGADGIGWTLDAPAGHAAAARAVLTWDGLRESGRLRPCANPECRLFLIDHSKANTARWCSMATCGNRLKARRHYRRTRQSEVD</sequence>
<reference evidence="2 3" key="1">
    <citation type="submission" date="2023-06" db="EMBL/GenBank/DDBJ databases">
        <authorList>
            <person name="Oyuntsetseg B."/>
            <person name="Kim S.B."/>
        </authorList>
    </citation>
    <scope>NUCLEOTIDE SEQUENCE [LARGE SCALE GENOMIC DNA]</scope>
    <source>
        <strain evidence="2 3">2-15</strain>
    </source>
</reference>
<dbReference type="Pfam" id="PF11706">
    <property type="entry name" value="zf-CGNR"/>
    <property type="match status" value="1"/>
</dbReference>
<evidence type="ECO:0000313" key="3">
    <source>
        <dbReference type="Proteomes" id="UP001236014"/>
    </source>
</evidence>
<dbReference type="Pfam" id="PF07336">
    <property type="entry name" value="ABATE"/>
    <property type="match status" value="1"/>
</dbReference>
<accession>A0A9Y2IC80</accession>
<dbReference type="RefSeq" id="WP_285968148.1">
    <property type="nucleotide sequence ID" value="NZ_CP127294.1"/>
</dbReference>